<sequence>MRILLAEDEAVNRMAALAMLRRAGHTVVAVEDGPSAVAAATGGVEGEGFDLVLMDLGLPGFDGDEAVRRINARSNGAVSGPRILMLTATATPGGLERCQGCGADGVLSKPLRLDALEAALRGETPVAVATPDAFDPRAIAQMRDLLPPARVAELIGKTAGTLRQYRVTLAEAWRGADRPMLSMMAHKVAGVSAQYGCLGLRRAAQALEAAVEAGPQDVGVFLEALDAAYGPALAYLDARAAETAAF</sequence>
<evidence type="ECO:0000313" key="5">
    <source>
        <dbReference type="Proteomes" id="UP000280346"/>
    </source>
</evidence>
<dbReference type="PANTHER" id="PTHR45339">
    <property type="entry name" value="HYBRID SIGNAL TRANSDUCTION HISTIDINE KINASE J"/>
    <property type="match status" value="1"/>
</dbReference>
<feature type="domain" description="Response regulatory" evidence="3">
    <location>
        <begin position="2"/>
        <end position="124"/>
    </location>
</feature>
<dbReference type="InterPro" id="IPR001789">
    <property type="entry name" value="Sig_transdc_resp-reg_receiver"/>
</dbReference>
<dbReference type="EMBL" id="RZIJ01000002">
    <property type="protein sequence ID" value="RUQ75244.1"/>
    <property type="molecule type" value="Genomic_DNA"/>
</dbReference>
<dbReference type="InterPro" id="IPR011006">
    <property type="entry name" value="CheY-like_superfamily"/>
</dbReference>
<evidence type="ECO:0000256" key="2">
    <source>
        <dbReference type="PROSITE-ProRule" id="PRU00169"/>
    </source>
</evidence>
<dbReference type="InterPro" id="IPR036641">
    <property type="entry name" value="HPT_dom_sf"/>
</dbReference>
<dbReference type="Gene3D" id="1.20.120.160">
    <property type="entry name" value="HPT domain"/>
    <property type="match status" value="1"/>
</dbReference>
<dbReference type="SUPFAM" id="SSF52172">
    <property type="entry name" value="CheY-like"/>
    <property type="match status" value="1"/>
</dbReference>
<name>A0A433JEK5_9PROT</name>
<dbReference type="PROSITE" id="PS50110">
    <property type="entry name" value="RESPONSE_REGULATORY"/>
    <property type="match status" value="1"/>
</dbReference>
<dbReference type="Gene3D" id="3.40.50.2300">
    <property type="match status" value="1"/>
</dbReference>
<dbReference type="Proteomes" id="UP000280346">
    <property type="component" value="Unassembled WGS sequence"/>
</dbReference>
<dbReference type="GO" id="GO:0000160">
    <property type="term" value="P:phosphorelay signal transduction system"/>
    <property type="evidence" value="ECO:0007669"/>
    <property type="project" value="InterPro"/>
</dbReference>
<dbReference type="AlphaFoldDB" id="A0A433JEK5"/>
<dbReference type="Pfam" id="PF00072">
    <property type="entry name" value="Response_reg"/>
    <property type="match status" value="1"/>
</dbReference>
<evidence type="ECO:0000259" key="3">
    <source>
        <dbReference type="PROSITE" id="PS50110"/>
    </source>
</evidence>
<feature type="modified residue" description="4-aspartylphosphate" evidence="2">
    <location>
        <position position="55"/>
    </location>
</feature>
<evidence type="ECO:0000313" key="4">
    <source>
        <dbReference type="EMBL" id="RUQ75244.1"/>
    </source>
</evidence>
<reference evidence="4 5" key="1">
    <citation type="submission" date="2018-12" db="EMBL/GenBank/DDBJ databases">
        <authorList>
            <person name="Yang Y."/>
        </authorList>
    </citation>
    <scope>NUCLEOTIDE SEQUENCE [LARGE SCALE GENOMIC DNA]</scope>
    <source>
        <strain evidence="4 5">GSF71</strain>
    </source>
</reference>
<dbReference type="PANTHER" id="PTHR45339:SF3">
    <property type="entry name" value="HISTIDINE KINASE"/>
    <property type="match status" value="1"/>
</dbReference>
<organism evidence="4 5">
    <name type="scientific">Azospirillum doebereinerae</name>
    <dbReference type="NCBI Taxonomy" id="92933"/>
    <lineage>
        <taxon>Bacteria</taxon>
        <taxon>Pseudomonadati</taxon>
        <taxon>Pseudomonadota</taxon>
        <taxon>Alphaproteobacteria</taxon>
        <taxon>Rhodospirillales</taxon>
        <taxon>Azospirillaceae</taxon>
        <taxon>Azospirillum</taxon>
    </lineage>
</organism>
<dbReference type="SUPFAM" id="SSF47226">
    <property type="entry name" value="Histidine-containing phosphotransfer domain, HPT domain"/>
    <property type="match status" value="1"/>
</dbReference>
<evidence type="ECO:0000256" key="1">
    <source>
        <dbReference type="ARBA" id="ARBA00022553"/>
    </source>
</evidence>
<proteinExistence type="predicted"/>
<dbReference type="CDD" id="cd17546">
    <property type="entry name" value="REC_hyHK_CKI1_RcsC-like"/>
    <property type="match status" value="1"/>
</dbReference>
<dbReference type="SMART" id="SM00448">
    <property type="entry name" value="REC"/>
    <property type="match status" value="1"/>
</dbReference>
<keyword evidence="1 2" id="KW-0597">Phosphoprotein</keyword>
<dbReference type="GO" id="GO:0005524">
    <property type="term" value="F:ATP binding"/>
    <property type="evidence" value="ECO:0007669"/>
    <property type="project" value="UniProtKB-KW"/>
</dbReference>
<protein>
    <submittedName>
        <fullName evidence="4">Response regulator</fullName>
    </submittedName>
</protein>
<dbReference type="OrthoDB" id="7305019at2"/>
<comment type="caution">
    <text evidence="4">The sequence shown here is derived from an EMBL/GenBank/DDBJ whole genome shotgun (WGS) entry which is preliminary data.</text>
</comment>
<gene>
    <name evidence="4" type="ORF">EJ913_03855</name>
</gene>
<accession>A0A433JEK5</accession>
<dbReference type="GO" id="GO:0005886">
    <property type="term" value="C:plasma membrane"/>
    <property type="evidence" value="ECO:0007669"/>
    <property type="project" value="UniProtKB-SubCell"/>
</dbReference>
<keyword evidence="5" id="KW-1185">Reference proteome</keyword>